<name>A0A9P8Q238_WICPI</name>
<evidence type="ECO:0000313" key="3">
    <source>
        <dbReference type="Proteomes" id="UP000774326"/>
    </source>
</evidence>
<dbReference type="Proteomes" id="UP000774326">
    <property type="component" value="Unassembled WGS sequence"/>
</dbReference>
<reference evidence="2" key="2">
    <citation type="submission" date="2021-01" db="EMBL/GenBank/DDBJ databases">
        <authorList>
            <person name="Schikora-Tamarit M.A."/>
        </authorList>
    </citation>
    <scope>NUCLEOTIDE SEQUENCE</scope>
    <source>
        <strain evidence="2">CBS2887</strain>
    </source>
</reference>
<protein>
    <submittedName>
        <fullName evidence="2">Uncharacterized protein</fullName>
    </submittedName>
</protein>
<reference evidence="2" key="1">
    <citation type="journal article" date="2021" name="Open Biol.">
        <title>Shared evolutionary footprints suggest mitochondrial oxidative damage underlies multiple complex I losses in fungi.</title>
        <authorList>
            <person name="Schikora-Tamarit M.A."/>
            <person name="Marcet-Houben M."/>
            <person name="Nosek J."/>
            <person name="Gabaldon T."/>
        </authorList>
    </citation>
    <scope>NUCLEOTIDE SEQUENCE</scope>
    <source>
        <strain evidence="2">CBS2887</strain>
    </source>
</reference>
<evidence type="ECO:0000256" key="1">
    <source>
        <dbReference type="SAM" id="SignalP"/>
    </source>
</evidence>
<sequence length="72" mass="7441">MNLLVNSSFCLVLIRAGEDGAVLESEGDAVEEIGGDVNGDSVVFLNLQISKTMLTLSAPGGGDSDSLPLFLE</sequence>
<dbReference type="AlphaFoldDB" id="A0A9P8Q238"/>
<keyword evidence="1" id="KW-0732">Signal</keyword>
<feature type="chain" id="PRO_5040515996" evidence="1">
    <location>
        <begin position="17"/>
        <end position="72"/>
    </location>
</feature>
<feature type="signal peptide" evidence="1">
    <location>
        <begin position="1"/>
        <end position="16"/>
    </location>
</feature>
<accession>A0A9P8Q238</accession>
<dbReference type="EMBL" id="JAEUBG010003672">
    <property type="protein sequence ID" value="KAH3682492.1"/>
    <property type="molecule type" value="Genomic_DNA"/>
</dbReference>
<evidence type="ECO:0000313" key="2">
    <source>
        <dbReference type="EMBL" id="KAH3682492.1"/>
    </source>
</evidence>
<organism evidence="2 3">
    <name type="scientific">Wickerhamomyces pijperi</name>
    <name type="common">Yeast</name>
    <name type="synonym">Pichia pijperi</name>
    <dbReference type="NCBI Taxonomy" id="599730"/>
    <lineage>
        <taxon>Eukaryota</taxon>
        <taxon>Fungi</taxon>
        <taxon>Dikarya</taxon>
        <taxon>Ascomycota</taxon>
        <taxon>Saccharomycotina</taxon>
        <taxon>Saccharomycetes</taxon>
        <taxon>Phaffomycetales</taxon>
        <taxon>Wickerhamomycetaceae</taxon>
        <taxon>Wickerhamomyces</taxon>
    </lineage>
</organism>
<proteinExistence type="predicted"/>
<comment type="caution">
    <text evidence="2">The sequence shown here is derived from an EMBL/GenBank/DDBJ whole genome shotgun (WGS) entry which is preliminary data.</text>
</comment>
<keyword evidence="3" id="KW-1185">Reference proteome</keyword>
<gene>
    <name evidence="2" type="ORF">WICPIJ_006522</name>
</gene>